<sequence length="404" mass="46083">MAYTPRPVLYAAVVFSIILLHRDKRHTRMVLNKTVDALGRLFRSRQQQLPVHKVFVPSLVSLPPELLIEMLKELGWRDVLTVRQTCRALDKVSRTKSVWKHFLDVQATEQAVPWGGLEKPVELYQAAEIERLVLRWQSVNASLDQEQRQPHHETRFDPLFPIQQIHLLRGGRWILLRDPEGGIHYCDLEAPEITASRLIPCPFEGETNIYSKMAVDETRDTPLLSFRIATFVEAIDATWMPEKKSLRPRIDLYQVDVILDSHKRAVALTSILTSTFRPGFVQAVLKSMDLFGPHVACLIRTKPRVPDYVDVFNLERLNQQVDVAVKRNTLAIESPINPLGVLEVYPYFTARGVLEIKWIPETFASAVMPSPIPPAASWVYGELLIQQQLSVLNASNSFATLYPV</sequence>
<dbReference type="SUPFAM" id="SSF81383">
    <property type="entry name" value="F-box domain"/>
    <property type="match status" value="1"/>
</dbReference>
<evidence type="ECO:0000313" key="3">
    <source>
        <dbReference type="Proteomes" id="UP000807306"/>
    </source>
</evidence>
<gene>
    <name evidence="2" type="ORF">CPB83DRAFT_839727</name>
</gene>
<organism evidence="2 3">
    <name type="scientific">Crepidotus variabilis</name>
    <dbReference type="NCBI Taxonomy" id="179855"/>
    <lineage>
        <taxon>Eukaryota</taxon>
        <taxon>Fungi</taxon>
        <taxon>Dikarya</taxon>
        <taxon>Basidiomycota</taxon>
        <taxon>Agaricomycotina</taxon>
        <taxon>Agaricomycetes</taxon>
        <taxon>Agaricomycetidae</taxon>
        <taxon>Agaricales</taxon>
        <taxon>Agaricineae</taxon>
        <taxon>Crepidotaceae</taxon>
        <taxon>Crepidotus</taxon>
    </lineage>
</organism>
<reference evidence="2" key="1">
    <citation type="submission" date="2020-11" db="EMBL/GenBank/DDBJ databases">
        <authorList>
            <consortium name="DOE Joint Genome Institute"/>
            <person name="Ahrendt S."/>
            <person name="Riley R."/>
            <person name="Andreopoulos W."/>
            <person name="Labutti K."/>
            <person name="Pangilinan J."/>
            <person name="Ruiz-Duenas F.J."/>
            <person name="Barrasa J.M."/>
            <person name="Sanchez-Garcia M."/>
            <person name="Camarero S."/>
            <person name="Miyauchi S."/>
            <person name="Serrano A."/>
            <person name="Linde D."/>
            <person name="Babiker R."/>
            <person name="Drula E."/>
            <person name="Ayuso-Fernandez I."/>
            <person name="Pacheco R."/>
            <person name="Padilla G."/>
            <person name="Ferreira P."/>
            <person name="Barriuso J."/>
            <person name="Kellner H."/>
            <person name="Castanera R."/>
            <person name="Alfaro M."/>
            <person name="Ramirez L."/>
            <person name="Pisabarro A.G."/>
            <person name="Kuo A."/>
            <person name="Tritt A."/>
            <person name="Lipzen A."/>
            <person name="He G."/>
            <person name="Yan M."/>
            <person name="Ng V."/>
            <person name="Cullen D."/>
            <person name="Martin F."/>
            <person name="Rosso M.-N."/>
            <person name="Henrissat B."/>
            <person name="Hibbett D."/>
            <person name="Martinez A.T."/>
            <person name="Grigoriev I.V."/>
        </authorList>
    </citation>
    <scope>NUCLEOTIDE SEQUENCE</scope>
    <source>
        <strain evidence="2">CBS 506.95</strain>
    </source>
</reference>
<name>A0A9P6E6T0_9AGAR</name>
<evidence type="ECO:0000259" key="1">
    <source>
        <dbReference type="PROSITE" id="PS50181"/>
    </source>
</evidence>
<keyword evidence="3" id="KW-1185">Reference proteome</keyword>
<accession>A0A9P6E6T0</accession>
<evidence type="ECO:0000313" key="2">
    <source>
        <dbReference type="EMBL" id="KAF9523419.1"/>
    </source>
</evidence>
<proteinExistence type="predicted"/>
<dbReference type="PROSITE" id="PS50181">
    <property type="entry name" value="FBOX"/>
    <property type="match status" value="1"/>
</dbReference>
<dbReference type="Proteomes" id="UP000807306">
    <property type="component" value="Unassembled WGS sequence"/>
</dbReference>
<dbReference type="OrthoDB" id="3068749at2759"/>
<dbReference type="Pfam" id="PF12937">
    <property type="entry name" value="F-box-like"/>
    <property type="match status" value="1"/>
</dbReference>
<protein>
    <recommendedName>
        <fullName evidence="1">F-box domain-containing protein</fullName>
    </recommendedName>
</protein>
<feature type="domain" description="F-box" evidence="1">
    <location>
        <begin position="56"/>
        <end position="102"/>
    </location>
</feature>
<dbReference type="Gene3D" id="1.20.1280.50">
    <property type="match status" value="1"/>
</dbReference>
<dbReference type="InterPro" id="IPR036047">
    <property type="entry name" value="F-box-like_dom_sf"/>
</dbReference>
<comment type="caution">
    <text evidence="2">The sequence shown here is derived from an EMBL/GenBank/DDBJ whole genome shotgun (WGS) entry which is preliminary data.</text>
</comment>
<dbReference type="InterPro" id="IPR001810">
    <property type="entry name" value="F-box_dom"/>
</dbReference>
<dbReference type="EMBL" id="MU157918">
    <property type="protein sequence ID" value="KAF9523419.1"/>
    <property type="molecule type" value="Genomic_DNA"/>
</dbReference>
<dbReference type="AlphaFoldDB" id="A0A9P6E6T0"/>